<dbReference type="AlphaFoldDB" id="C5NNB9"/>
<name>C5NNB9_PHODP</name>
<dbReference type="EMBL" id="AB453229">
    <property type="protein sequence ID" value="BAH83587.1"/>
    <property type="molecule type" value="Genomic_DNA"/>
</dbReference>
<protein>
    <submittedName>
        <fullName evidence="2">TraH relaxosome stabilising protein</fullName>
    </submittedName>
</protein>
<evidence type="ECO:0000256" key="1">
    <source>
        <dbReference type="SAM" id="MobiDB-lite"/>
    </source>
</evidence>
<gene>
    <name evidence="2" type="primary">TraH</name>
</gene>
<geneLocation type="plasmid" evidence="2">
    <name>pP9014</name>
</geneLocation>
<proteinExistence type="predicted"/>
<reference evidence="2" key="1">
    <citation type="journal article" date="2013" name="Int. J. Antimicrob. Agents">
        <title>Comparative analysis and distribution of pP9014, a novel drug resistance IncP-1 plasmid from Photobacterium damselae subsp. piscicida.</title>
        <authorList>
            <person name="del Castillo C.S."/>
            <person name="Jang H.B."/>
            <person name="Hikima J."/>
            <person name="Jung T.S."/>
            <person name="Morii H."/>
            <person name="Hirano I."/>
            <person name="Kondo H."/>
            <person name="Kurosaka C."/>
            <person name="Aoki T."/>
        </authorList>
    </citation>
    <scope>NUCLEOTIDE SEQUENCE</scope>
    <source>
        <strain evidence="2">P9014</strain>
        <plasmid evidence="2">pP9014</plasmid>
    </source>
</reference>
<keyword evidence="2" id="KW-0614">Plasmid</keyword>
<sequence length="143" mass="15921">MTDENKQPEELNEEDLIDQALAALDEELPSTPTQEPEQPSQTTTEATPTEQIAPQVQATQSVEPTPEMMAAMSSESQSPTLQALDETRRPSQKTVCERCPHSVWFASPEEVKCYCRVMFLVSWSTKEPNQITNCDGEFLGGDD</sequence>
<feature type="compositionally biased region" description="Low complexity" evidence="1">
    <location>
        <begin position="29"/>
        <end position="54"/>
    </location>
</feature>
<organism evidence="2">
    <name type="scientific">Photobacterium damsela subsp. piscicida</name>
    <name type="common">Pasteurella piscicida</name>
    <dbReference type="NCBI Taxonomy" id="38294"/>
    <lineage>
        <taxon>Bacteria</taxon>
        <taxon>Pseudomonadati</taxon>
        <taxon>Pseudomonadota</taxon>
        <taxon>Gammaproteobacteria</taxon>
        <taxon>Vibrionales</taxon>
        <taxon>Vibrionaceae</taxon>
        <taxon>Photobacterium</taxon>
    </lineage>
</organism>
<accession>C5NNB9</accession>
<feature type="compositionally biased region" description="Low complexity" evidence="1">
    <location>
        <begin position="67"/>
        <end position="76"/>
    </location>
</feature>
<feature type="region of interest" description="Disordered" evidence="1">
    <location>
        <begin position="1"/>
        <end position="93"/>
    </location>
</feature>
<evidence type="ECO:0000313" key="2">
    <source>
        <dbReference type="EMBL" id="BAH83587.1"/>
    </source>
</evidence>